<evidence type="ECO:0000313" key="1">
    <source>
        <dbReference type="EMBL" id="VVP22809.1"/>
    </source>
</evidence>
<dbReference type="EMBL" id="CABVIN010000005">
    <property type="protein sequence ID" value="VVP22809.1"/>
    <property type="molecule type" value="Genomic_DNA"/>
</dbReference>
<gene>
    <name evidence="1" type="ORF">PS896_03932</name>
</gene>
<dbReference type="Proteomes" id="UP000377224">
    <property type="component" value="Unassembled WGS sequence"/>
</dbReference>
<name>A0A5E7MDQ5_PSEFL</name>
<reference evidence="1 2" key="1">
    <citation type="submission" date="2019-09" db="EMBL/GenBank/DDBJ databases">
        <authorList>
            <person name="Chandra G."/>
            <person name="Truman W A."/>
        </authorList>
    </citation>
    <scope>NUCLEOTIDE SEQUENCE [LARGE SCALE GENOMIC DNA]</scope>
    <source>
        <strain evidence="1">PS896</strain>
    </source>
</reference>
<sequence>MDSLVKSTYKRVITYHCMGAIYYQGLAFGEAGRHLIESGQSNLFVPGMINICLATEIFLKSINATMTYILDEEEAQPGGVALSIGRDDTLKIAPGGQGHHLSKLFEKLPEDARESIGEFAKSEGYLGDIGDGLRKYDRVFVEWRYIYEKNDPGVLGTHPLLQICNAINAYCMSKVDQMIGGVDEEYDDSADHTKG</sequence>
<accession>A0A5E7MDQ5</accession>
<organism evidence="1 2">
    <name type="scientific">Pseudomonas fluorescens</name>
    <dbReference type="NCBI Taxonomy" id="294"/>
    <lineage>
        <taxon>Bacteria</taxon>
        <taxon>Pseudomonadati</taxon>
        <taxon>Pseudomonadota</taxon>
        <taxon>Gammaproteobacteria</taxon>
        <taxon>Pseudomonadales</taxon>
        <taxon>Pseudomonadaceae</taxon>
        <taxon>Pseudomonas</taxon>
    </lineage>
</organism>
<dbReference type="AlphaFoldDB" id="A0A5E7MDQ5"/>
<protein>
    <submittedName>
        <fullName evidence="1">Uncharacterized protein</fullName>
    </submittedName>
</protein>
<evidence type="ECO:0000313" key="2">
    <source>
        <dbReference type="Proteomes" id="UP000377224"/>
    </source>
</evidence>
<proteinExistence type="predicted"/>